<dbReference type="InterPro" id="IPR015424">
    <property type="entry name" value="PyrdxlP-dep_Trfase"/>
</dbReference>
<keyword evidence="4 5" id="KW-0663">Pyridoxal phosphate</keyword>
<evidence type="ECO:0000256" key="3">
    <source>
        <dbReference type="ARBA" id="ARBA00022679"/>
    </source>
</evidence>
<gene>
    <name evidence="6" type="ORF">FKR81_17585</name>
</gene>
<comment type="caution">
    <text evidence="6">The sequence shown here is derived from an EMBL/GenBank/DDBJ whole genome shotgun (WGS) entry which is preliminary data.</text>
</comment>
<accession>A0A563ETL6</accession>
<evidence type="ECO:0000313" key="7">
    <source>
        <dbReference type="Proteomes" id="UP000316639"/>
    </source>
</evidence>
<reference evidence="6 7" key="1">
    <citation type="submission" date="2019-07" db="EMBL/GenBank/DDBJ databases">
        <title>Lentzea xizangensis sp. nov., isolated from Qinghai-Tibetan Plateau Soils.</title>
        <authorList>
            <person name="Huang J."/>
        </authorList>
    </citation>
    <scope>NUCLEOTIDE SEQUENCE [LARGE SCALE GENOMIC DNA]</scope>
    <source>
        <strain evidence="6 7">FXJ1.1311</strain>
    </source>
</reference>
<evidence type="ECO:0000256" key="5">
    <source>
        <dbReference type="RuleBase" id="RU003560"/>
    </source>
</evidence>
<dbReference type="EMBL" id="VOBR01000010">
    <property type="protein sequence ID" value="TWP51065.1"/>
    <property type="molecule type" value="Genomic_DNA"/>
</dbReference>
<evidence type="ECO:0000313" key="6">
    <source>
        <dbReference type="EMBL" id="TWP51065.1"/>
    </source>
</evidence>
<dbReference type="FunFam" id="3.40.640.10:FF:000004">
    <property type="entry name" value="Acetylornithine aminotransferase"/>
    <property type="match status" value="1"/>
</dbReference>
<keyword evidence="2 6" id="KW-0032">Aminotransferase</keyword>
<dbReference type="SUPFAM" id="SSF53383">
    <property type="entry name" value="PLP-dependent transferases"/>
    <property type="match status" value="1"/>
</dbReference>
<dbReference type="PANTHER" id="PTHR11986:SF79">
    <property type="entry name" value="ACETYLORNITHINE AMINOTRANSFERASE, MITOCHONDRIAL"/>
    <property type="match status" value="1"/>
</dbReference>
<dbReference type="PANTHER" id="PTHR11986">
    <property type="entry name" value="AMINOTRANSFERASE CLASS III"/>
    <property type="match status" value="1"/>
</dbReference>
<dbReference type="GO" id="GO:0008483">
    <property type="term" value="F:transaminase activity"/>
    <property type="evidence" value="ECO:0007669"/>
    <property type="project" value="UniProtKB-KW"/>
</dbReference>
<dbReference type="Gene3D" id="3.40.640.10">
    <property type="entry name" value="Type I PLP-dependent aspartate aminotransferase-like (Major domain)"/>
    <property type="match status" value="1"/>
</dbReference>
<dbReference type="InterPro" id="IPR049704">
    <property type="entry name" value="Aminotrans_3_PPA_site"/>
</dbReference>
<proteinExistence type="inferred from homology"/>
<organism evidence="6 7">
    <name type="scientific">Lentzea tibetensis</name>
    <dbReference type="NCBI Taxonomy" id="2591470"/>
    <lineage>
        <taxon>Bacteria</taxon>
        <taxon>Bacillati</taxon>
        <taxon>Actinomycetota</taxon>
        <taxon>Actinomycetes</taxon>
        <taxon>Pseudonocardiales</taxon>
        <taxon>Pseudonocardiaceae</taxon>
        <taxon>Lentzea</taxon>
    </lineage>
</organism>
<keyword evidence="3 6" id="KW-0808">Transferase</keyword>
<dbReference type="PIRSF" id="PIRSF000521">
    <property type="entry name" value="Transaminase_4ab_Lys_Orn"/>
    <property type="match status" value="1"/>
</dbReference>
<dbReference type="Proteomes" id="UP000316639">
    <property type="component" value="Unassembled WGS sequence"/>
</dbReference>
<sequence length="387" mass="40677">MSRMFDDHEEVRSEGALVWAADGTEFLNCAGYGVFLLGARHPRVAQAVIDQVVRHPLSTRILLEPTSAHAASVLADVCPPGLSKVHFAGSGAEATEAAIKLARAHGIRRLVSCTNGYHGKTLGALSVTARDVYQAPFRPLLPDVVTVPFGDVVALADVLSDGVPSCFIVEPVQGEGGVIVPPSSYLSDVERLCREHGAFLVVDEILTGLGRLGRWWGCGDVTPDVLLVGKALSGGIVPVSAAVCTPEAYLPFDKDPFLHTSTFAAAPIAVAAARAAVEAIIVDDLVPRAAAIGSFLLKSLRDSANRHCPDVVRDVRGEGLLIGVELVDAGFTGELLLALLDEQVLVNHSLNNSAVLRLTPPAVLTDAQASRIGAAFDAAFAQLARRV</sequence>
<dbReference type="OrthoDB" id="9801052at2"/>
<dbReference type="Gene3D" id="3.90.1150.10">
    <property type="entry name" value="Aspartate Aminotransferase, domain 1"/>
    <property type="match status" value="1"/>
</dbReference>
<dbReference type="InterPro" id="IPR015422">
    <property type="entry name" value="PyrdxlP-dep_Trfase_small"/>
</dbReference>
<protein>
    <submittedName>
        <fullName evidence="6">Aspartate aminotransferase family protein</fullName>
    </submittedName>
</protein>
<dbReference type="InterPro" id="IPR005814">
    <property type="entry name" value="Aminotrans_3"/>
</dbReference>
<dbReference type="Pfam" id="PF00202">
    <property type="entry name" value="Aminotran_3"/>
    <property type="match status" value="1"/>
</dbReference>
<comment type="similarity">
    <text evidence="5">Belongs to the class-III pyridoxal-phosphate-dependent aminotransferase family.</text>
</comment>
<comment type="cofactor">
    <cofactor evidence="1">
        <name>pyridoxal 5'-phosphate</name>
        <dbReference type="ChEBI" id="CHEBI:597326"/>
    </cofactor>
</comment>
<dbReference type="PROSITE" id="PS00600">
    <property type="entry name" value="AA_TRANSFER_CLASS_3"/>
    <property type="match status" value="1"/>
</dbReference>
<dbReference type="GO" id="GO:0030170">
    <property type="term" value="F:pyridoxal phosphate binding"/>
    <property type="evidence" value="ECO:0007669"/>
    <property type="project" value="InterPro"/>
</dbReference>
<keyword evidence="7" id="KW-1185">Reference proteome</keyword>
<dbReference type="AlphaFoldDB" id="A0A563ETL6"/>
<dbReference type="GO" id="GO:0042802">
    <property type="term" value="F:identical protein binding"/>
    <property type="evidence" value="ECO:0007669"/>
    <property type="project" value="TreeGrafter"/>
</dbReference>
<evidence type="ECO:0000256" key="1">
    <source>
        <dbReference type="ARBA" id="ARBA00001933"/>
    </source>
</evidence>
<dbReference type="InterPro" id="IPR015421">
    <property type="entry name" value="PyrdxlP-dep_Trfase_major"/>
</dbReference>
<dbReference type="InterPro" id="IPR050103">
    <property type="entry name" value="Class-III_PLP-dep_AT"/>
</dbReference>
<name>A0A563ETL6_9PSEU</name>
<evidence type="ECO:0000256" key="2">
    <source>
        <dbReference type="ARBA" id="ARBA00022576"/>
    </source>
</evidence>
<dbReference type="CDD" id="cd00610">
    <property type="entry name" value="OAT_like"/>
    <property type="match status" value="1"/>
</dbReference>
<evidence type="ECO:0000256" key="4">
    <source>
        <dbReference type="ARBA" id="ARBA00022898"/>
    </source>
</evidence>